<dbReference type="AlphaFoldDB" id="A0A0P0VWM5"/>
<reference evidence="2 3" key="2">
    <citation type="journal article" date="2013" name="Plant Cell Physiol.">
        <title>Rice Annotation Project Database (RAP-DB): an integrative and interactive database for rice genomics.</title>
        <authorList>
            <person name="Sakai H."/>
            <person name="Lee S.S."/>
            <person name="Tanaka T."/>
            <person name="Numa H."/>
            <person name="Kim J."/>
            <person name="Kawahara Y."/>
            <person name="Wakimoto H."/>
            <person name="Yang C.C."/>
            <person name="Iwamoto M."/>
            <person name="Abe T."/>
            <person name="Yamada Y."/>
            <person name="Muto A."/>
            <person name="Inokuchi H."/>
            <person name="Ikemura T."/>
            <person name="Matsumoto T."/>
            <person name="Sasaki T."/>
            <person name="Itoh T."/>
        </authorList>
    </citation>
    <scope>NUCLEOTIDE SEQUENCE [LARGE SCALE GENOMIC DNA]</scope>
    <source>
        <strain evidence="3">cv. Nipponbare</strain>
    </source>
</reference>
<proteinExistence type="predicted"/>
<evidence type="ECO:0000256" key="1">
    <source>
        <dbReference type="SAM" id="MobiDB-lite"/>
    </source>
</evidence>
<evidence type="ECO:0000313" key="2">
    <source>
        <dbReference type="EMBL" id="BAS83871.1"/>
    </source>
</evidence>
<name>A0A0P0VWM5_ORYSJ</name>
<dbReference type="InParanoid" id="A0A0P0VWM5"/>
<keyword evidence="3" id="KW-1185">Reference proteome</keyword>
<feature type="compositionally biased region" description="Basic residues" evidence="1">
    <location>
        <begin position="57"/>
        <end position="71"/>
    </location>
</feature>
<gene>
    <name evidence="2" type="ordered locus">Os03g0311850</name>
    <name evidence="2" type="ORF">OSNPB_030311850</name>
</gene>
<reference evidence="3" key="1">
    <citation type="journal article" date="2005" name="Nature">
        <title>The map-based sequence of the rice genome.</title>
        <authorList>
            <consortium name="International rice genome sequencing project (IRGSP)"/>
            <person name="Matsumoto T."/>
            <person name="Wu J."/>
            <person name="Kanamori H."/>
            <person name="Katayose Y."/>
            <person name="Fujisawa M."/>
            <person name="Namiki N."/>
            <person name="Mizuno H."/>
            <person name="Yamamoto K."/>
            <person name="Antonio B.A."/>
            <person name="Baba T."/>
            <person name="Sakata K."/>
            <person name="Nagamura Y."/>
            <person name="Aoki H."/>
            <person name="Arikawa K."/>
            <person name="Arita K."/>
            <person name="Bito T."/>
            <person name="Chiden Y."/>
            <person name="Fujitsuka N."/>
            <person name="Fukunaka R."/>
            <person name="Hamada M."/>
            <person name="Harada C."/>
            <person name="Hayashi A."/>
            <person name="Hijishita S."/>
            <person name="Honda M."/>
            <person name="Hosokawa S."/>
            <person name="Ichikawa Y."/>
            <person name="Idonuma A."/>
            <person name="Iijima M."/>
            <person name="Ikeda M."/>
            <person name="Ikeno M."/>
            <person name="Ito K."/>
            <person name="Ito S."/>
            <person name="Ito T."/>
            <person name="Ito Y."/>
            <person name="Ito Y."/>
            <person name="Iwabuchi A."/>
            <person name="Kamiya K."/>
            <person name="Karasawa W."/>
            <person name="Kurita K."/>
            <person name="Katagiri S."/>
            <person name="Kikuta A."/>
            <person name="Kobayashi H."/>
            <person name="Kobayashi N."/>
            <person name="Machita K."/>
            <person name="Maehara T."/>
            <person name="Masukawa M."/>
            <person name="Mizubayashi T."/>
            <person name="Mukai Y."/>
            <person name="Nagasaki H."/>
            <person name="Nagata Y."/>
            <person name="Naito S."/>
            <person name="Nakashima M."/>
            <person name="Nakama Y."/>
            <person name="Nakamichi Y."/>
            <person name="Nakamura M."/>
            <person name="Meguro A."/>
            <person name="Negishi M."/>
            <person name="Ohta I."/>
            <person name="Ohta T."/>
            <person name="Okamoto M."/>
            <person name="Ono N."/>
            <person name="Saji S."/>
            <person name="Sakaguchi M."/>
            <person name="Sakai K."/>
            <person name="Shibata M."/>
            <person name="Shimokawa T."/>
            <person name="Song J."/>
            <person name="Takazaki Y."/>
            <person name="Terasawa K."/>
            <person name="Tsugane M."/>
            <person name="Tsuji K."/>
            <person name="Ueda S."/>
            <person name="Waki K."/>
            <person name="Yamagata H."/>
            <person name="Yamamoto M."/>
            <person name="Yamamoto S."/>
            <person name="Yamane H."/>
            <person name="Yoshiki S."/>
            <person name="Yoshihara R."/>
            <person name="Yukawa K."/>
            <person name="Zhong H."/>
            <person name="Yano M."/>
            <person name="Yuan Q."/>
            <person name="Ouyang S."/>
            <person name="Liu J."/>
            <person name="Jones K.M."/>
            <person name="Gansberger K."/>
            <person name="Moffat K."/>
            <person name="Hill J."/>
            <person name="Bera J."/>
            <person name="Fadrosh D."/>
            <person name="Jin S."/>
            <person name="Johri S."/>
            <person name="Kim M."/>
            <person name="Overton L."/>
            <person name="Reardon M."/>
            <person name="Tsitrin T."/>
            <person name="Vuong H."/>
            <person name="Weaver B."/>
            <person name="Ciecko A."/>
            <person name="Tallon L."/>
            <person name="Jackson J."/>
            <person name="Pai G."/>
            <person name="Aken S.V."/>
            <person name="Utterback T."/>
            <person name="Reidmuller S."/>
            <person name="Feldblyum T."/>
            <person name="Hsiao J."/>
            <person name="Zismann V."/>
            <person name="Iobst S."/>
            <person name="de Vazeille A.R."/>
            <person name="Buell C.R."/>
            <person name="Ying K."/>
            <person name="Li Y."/>
            <person name="Lu T."/>
            <person name="Huang Y."/>
            <person name="Zhao Q."/>
            <person name="Feng Q."/>
            <person name="Zhang L."/>
            <person name="Zhu J."/>
            <person name="Weng Q."/>
            <person name="Mu J."/>
            <person name="Lu Y."/>
            <person name="Fan D."/>
            <person name="Liu Y."/>
            <person name="Guan J."/>
            <person name="Zhang Y."/>
            <person name="Yu S."/>
            <person name="Liu X."/>
            <person name="Zhang Y."/>
            <person name="Hong G."/>
            <person name="Han B."/>
            <person name="Choisne N."/>
            <person name="Demange N."/>
            <person name="Orjeda G."/>
            <person name="Samain S."/>
            <person name="Cattolico L."/>
            <person name="Pelletier E."/>
            <person name="Couloux A."/>
            <person name="Segurens B."/>
            <person name="Wincker P."/>
            <person name="D'Hont A."/>
            <person name="Scarpelli C."/>
            <person name="Weissenbach J."/>
            <person name="Salanoubat M."/>
            <person name="Quetier F."/>
            <person name="Yu Y."/>
            <person name="Kim H.R."/>
            <person name="Rambo T."/>
            <person name="Currie J."/>
            <person name="Collura K."/>
            <person name="Luo M."/>
            <person name="Yang T."/>
            <person name="Ammiraju J.S.S."/>
            <person name="Engler F."/>
            <person name="Soderlund C."/>
            <person name="Wing R.A."/>
            <person name="Palmer L.E."/>
            <person name="de la Bastide M."/>
            <person name="Spiegel L."/>
            <person name="Nascimento L."/>
            <person name="Zutavern T."/>
            <person name="O'Shaughnessy A."/>
            <person name="Dike S."/>
            <person name="Dedhia N."/>
            <person name="Preston R."/>
            <person name="Balija V."/>
            <person name="McCombie W.R."/>
            <person name="Chow T."/>
            <person name="Chen H."/>
            <person name="Chung M."/>
            <person name="Chen C."/>
            <person name="Shaw J."/>
            <person name="Wu H."/>
            <person name="Hsiao K."/>
            <person name="Chao Y."/>
            <person name="Chu M."/>
            <person name="Cheng C."/>
            <person name="Hour A."/>
            <person name="Lee P."/>
            <person name="Lin S."/>
            <person name="Lin Y."/>
            <person name="Liou J."/>
            <person name="Liu S."/>
            <person name="Hsing Y."/>
            <person name="Raghuvanshi S."/>
            <person name="Mohanty A."/>
            <person name="Bharti A.K."/>
            <person name="Gaur A."/>
            <person name="Gupta V."/>
            <person name="Kumar D."/>
            <person name="Ravi V."/>
            <person name="Vij S."/>
            <person name="Kapur A."/>
            <person name="Khurana P."/>
            <person name="Khurana P."/>
            <person name="Khurana J.P."/>
            <person name="Tyagi A.K."/>
            <person name="Gaikwad K."/>
            <person name="Singh A."/>
            <person name="Dalal V."/>
            <person name="Srivastava S."/>
            <person name="Dixit A."/>
            <person name="Pal A.K."/>
            <person name="Ghazi I.A."/>
            <person name="Yadav M."/>
            <person name="Pandit A."/>
            <person name="Bhargava A."/>
            <person name="Sureshbabu K."/>
            <person name="Batra K."/>
            <person name="Sharma T.R."/>
            <person name="Mohapatra T."/>
            <person name="Singh N.K."/>
            <person name="Messing J."/>
            <person name="Nelson A.B."/>
            <person name="Fuks G."/>
            <person name="Kavchok S."/>
            <person name="Keizer G."/>
            <person name="Linton E."/>
            <person name="Llaca V."/>
            <person name="Song R."/>
            <person name="Tanyolac B."/>
            <person name="Young S."/>
            <person name="Ho-Il K."/>
            <person name="Hahn J.H."/>
            <person name="Sangsakoo G."/>
            <person name="Vanavichit A."/>
            <person name="de Mattos Luiz.A.T."/>
            <person name="Zimmer P.D."/>
            <person name="Malone G."/>
            <person name="Dellagostin O."/>
            <person name="de Oliveira A.C."/>
            <person name="Bevan M."/>
            <person name="Bancroft I."/>
            <person name="Minx P."/>
            <person name="Cordum H."/>
            <person name="Wilson R."/>
            <person name="Cheng Z."/>
            <person name="Jin W."/>
            <person name="Jiang J."/>
            <person name="Leong S.A."/>
            <person name="Iwama H."/>
            <person name="Gojobori T."/>
            <person name="Itoh T."/>
            <person name="Niimura Y."/>
            <person name="Fujii Y."/>
            <person name="Habara T."/>
            <person name="Sakai H."/>
            <person name="Sato Y."/>
            <person name="Wilson G."/>
            <person name="Kumar K."/>
            <person name="McCouch S."/>
            <person name="Juretic N."/>
            <person name="Hoen D."/>
            <person name="Wright S."/>
            <person name="Bruskiewich R."/>
            <person name="Bureau T."/>
            <person name="Miyao A."/>
            <person name="Hirochika H."/>
            <person name="Nishikawa T."/>
            <person name="Kadowaki K."/>
            <person name="Sugiura M."/>
            <person name="Burr B."/>
            <person name="Sasaki T."/>
        </authorList>
    </citation>
    <scope>NUCLEOTIDE SEQUENCE [LARGE SCALE GENOMIC DNA]</scope>
    <source>
        <strain evidence="3">cv. Nipponbare</strain>
    </source>
</reference>
<organism evidence="2 3">
    <name type="scientific">Oryza sativa subsp. japonica</name>
    <name type="common">Rice</name>
    <dbReference type="NCBI Taxonomy" id="39947"/>
    <lineage>
        <taxon>Eukaryota</taxon>
        <taxon>Viridiplantae</taxon>
        <taxon>Streptophyta</taxon>
        <taxon>Embryophyta</taxon>
        <taxon>Tracheophyta</taxon>
        <taxon>Spermatophyta</taxon>
        <taxon>Magnoliopsida</taxon>
        <taxon>Liliopsida</taxon>
        <taxon>Poales</taxon>
        <taxon>Poaceae</taxon>
        <taxon>BOP clade</taxon>
        <taxon>Oryzoideae</taxon>
        <taxon>Oryzeae</taxon>
        <taxon>Oryzinae</taxon>
        <taxon>Oryza</taxon>
        <taxon>Oryza sativa</taxon>
    </lineage>
</organism>
<dbReference type="PaxDb" id="39947-A0A0P0VWM5"/>
<accession>A0A0P0VWM5</accession>
<feature type="compositionally biased region" description="Basic and acidic residues" evidence="1">
    <location>
        <begin position="28"/>
        <end position="37"/>
    </location>
</feature>
<dbReference type="EMBL" id="AP014959">
    <property type="protein sequence ID" value="BAS83871.1"/>
    <property type="molecule type" value="Genomic_DNA"/>
</dbReference>
<dbReference type="Proteomes" id="UP000059680">
    <property type="component" value="Chromosome 3"/>
</dbReference>
<reference evidence="2 3" key="3">
    <citation type="journal article" date="2013" name="Rice">
        <title>Improvement of the Oryza sativa Nipponbare reference genome using next generation sequence and optical map data.</title>
        <authorList>
            <person name="Kawahara Y."/>
            <person name="de la Bastide M."/>
            <person name="Hamilton J.P."/>
            <person name="Kanamori H."/>
            <person name="McCombie W.R."/>
            <person name="Ouyang S."/>
            <person name="Schwartz D.C."/>
            <person name="Tanaka T."/>
            <person name="Wu J."/>
            <person name="Zhou S."/>
            <person name="Childs K.L."/>
            <person name="Davidson R.M."/>
            <person name="Lin H."/>
            <person name="Quesada-Ocampo L."/>
            <person name="Vaillancourt B."/>
            <person name="Sakai H."/>
            <person name="Lee S.S."/>
            <person name="Kim J."/>
            <person name="Numa H."/>
            <person name="Itoh T."/>
            <person name="Buell C.R."/>
            <person name="Matsumoto T."/>
        </authorList>
    </citation>
    <scope>NUCLEOTIDE SEQUENCE [LARGE SCALE GENOMIC DNA]</scope>
    <source>
        <strain evidence="3">cv. Nipponbare</strain>
    </source>
</reference>
<protein>
    <submittedName>
        <fullName evidence="2">Os03g0311850 protein</fullName>
    </submittedName>
</protein>
<sequence>MGATRLLATWCKEGRSRVSLGLEELEQKEDWKEEGKMKRERKGKWSEAAATAASPGHHGHTQRRGMRRSRS</sequence>
<feature type="region of interest" description="Disordered" evidence="1">
    <location>
        <begin position="28"/>
        <end position="71"/>
    </location>
</feature>
<evidence type="ECO:0000313" key="3">
    <source>
        <dbReference type="Proteomes" id="UP000059680"/>
    </source>
</evidence>